<keyword evidence="1 10" id="KW-0813">Transport</keyword>
<keyword evidence="5 10" id="KW-0812">Transmembrane</keyword>
<proteinExistence type="inferred from homology"/>
<keyword evidence="9 10" id="KW-0472">Membrane</keyword>
<evidence type="ECO:0000256" key="3">
    <source>
        <dbReference type="ARBA" id="ARBA00022630"/>
    </source>
</evidence>
<feature type="transmembrane region" description="Helical" evidence="10">
    <location>
        <begin position="237"/>
        <end position="256"/>
    </location>
</feature>
<dbReference type="NCBIfam" id="TIGR01946">
    <property type="entry name" value="rnfD"/>
    <property type="match status" value="1"/>
</dbReference>
<dbReference type="AlphaFoldDB" id="A0A8D4VTH9"/>
<keyword evidence="10" id="KW-1003">Cell membrane</keyword>
<keyword evidence="6 10" id="KW-1278">Translocase</keyword>
<keyword evidence="3 10" id="KW-0285">Flavoprotein</keyword>
<feature type="transmembrane region" description="Helical" evidence="10">
    <location>
        <begin position="319"/>
        <end position="337"/>
    </location>
</feature>
<evidence type="ECO:0000256" key="6">
    <source>
        <dbReference type="ARBA" id="ARBA00022967"/>
    </source>
</evidence>
<feature type="transmembrane region" description="Helical" evidence="10">
    <location>
        <begin position="46"/>
        <end position="66"/>
    </location>
</feature>
<dbReference type="PANTHER" id="PTHR30578">
    <property type="entry name" value="ELECTRON TRANSPORT COMPLEX PROTEIN RNFD"/>
    <property type="match status" value="1"/>
</dbReference>
<dbReference type="GO" id="GO:0005886">
    <property type="term" value="C:plasma membrane"/>
    <property type="evidence" value="ECO:0007669"/>
    <property type="project" value="UniProtKB-SubCell"/>
</dbReference>
<comment type="caution">
    <text evidence="10">Lacks conserved residue(s) required for the propagation of feature annotation.</text>
</comment>
<organism evidence="11 12">
    <name type="scientific">Methylogaea oryzae</name>
    <dbReference type="NCBI Taxonomy" id="1295382"/>
    <lineage>
        <taxon>Bacteria</taxon>
        <taxon>Pseudomonadati</taxon>
        <taxon>Pseudomonadota</taxon>
        <taxon>Gammaproteobacteria</taxon>
        <taxon>Methylococcales</taxon>
        <taxon>Methylococcaceae</taxon>
        <taxon>Methylogaea</taxon>
    </lineage>
</organism>
<dbReference type="HAMAP" id="MF_00462">
    <property type="entry name" value="RsxD_RnfD"/>
    <property type="match status" value="1"/>
</dbReference>
<feature type="transmembrane region" description="Helical" evidence="10">
    <location>
        <begin position="262"/>
        <end position="282"/>
    </location>
</feature>
<keyword evidence="4 10" id="KW-0288">FMN</keyword>
<feature type="modified residue" description="FMN phosphoryl threonine" evidence="10">
    <location>
        <position position="177"/>
    </location>
</feature>
<dbReference type="EC" id="7.-.-.-" evidence="10"/>
<evidence type="ECO:0000256" key="5">
    <source>
        <dbReference type="ARBA" id="ARBA00022692"/>
    </source>
</evidence>
<feature type="transmembrane region" description="Helical" evidence="10">
    <location>
        <begin position="294"/>
        <end position="313"/>
    </location>
</feature>
<evidence type="ECO:0000256" key="4">
    <source>
        <dbReference type="ARBA" id="ARBA00022643"/>
    </source>
</evidence>
<dbReference type="GO" id="GO:0055085">
    <property type="term" value="P:transmembrane transport"/>
    <property type="evidence" value="ECO:0007669"/>
    <property type="project" value="InterPro"/>
</dbReference>
<gene>
    <name evidence="10 11" type="primary">rnfD</name>
    <name evidence="11" type="ORF">MoryE10_26310</name>
</gene>
<evidence type="ECO:0000313" key="11">
    <source>
        <dbReference type="EMBL" id="BBL72025.1"/>
    </source>
</evidence>
<comment type="subcellular location">
    <subcellularLocation>
        <location evidence="10">Cell inner membrane</location>
        <topology evidence="10">Multi-pass membrane protein</topology>
    </subcellularLocation>
</comment>
<dbReference type="InterPro" id="IPR011303">
    <property type="entry name" value="RnfD_bac"/>
</dbReference>
<evidence type="ECO:0000256" key="9">
    <source>
        <dbReference type="ARBA" id="ARBA00023136"/>
    </source>
</evidence>
<evidence type="ECO:0000256" key="10">
    <source>
        <dbReference type="HAMAP-Rule" id="MF_00462"/>
    </source>
</evidence>
<dbReference type="InterPro" id="IPR004338">
    <property type="entry name" value="NqrB/RnfD"/>
</dbReference>
<dbReference type="GO" id="GO:0022900">
    <property type="term" value="P:electron transport chain"/>
    <property type="evidence" value="ECO:0007669"/>
    <property type="project" value="UniProtKB-UniRule"/>
</dbReference>
<protein>
    <recommendedName>
        <fullName evidence="10">Ion-translocating oxidoreductase complex subunit D</fullName>
        <ecNumber evidence="10">7.-.-.-</ecNumber>
    </recommendedName>
    <alternativeName>
        <fullName evidence="10">Rnf electron transport complex subunit D</fullName>
    </alternativeName>
</protein>
<evidence type="ECO:0000256" key="1">
    <source>
        <dbReference type="ARBA" id="ARBA00022448"/>
    </source>
</evidence>
<reference evidence="11" key="1">
    <citation type="submission" date="2019-06" db="EMBL/GenBank/DDBJ databases">
        <title>Complete genome sequence of Methylogaea oryzae strain JCM16910.</title>
        <authorList>
            <person name="Asakawa S."/>
        </authorList>
    </citation>
    <scope>NUCLEOTIDE SEQUENCE</scope>
    <source>
        <strain evidence="11">E10</strain>
    </source>
</reference>
<comment type="subunit">
    <text evidence="10">The complex is composed of six subunits: RnfA, RnfB, RnfC, RnfD, RnfE and RnfG.</text>
</comment>
<keyword evidence="10" id="KW-0997">Cell inner membrane</keyword>
<keyword evidence="8 10" id="KW-1133">Transmembrane helix</keyword>
<keyword evidence="2 10" id="KW-0597">Phosphoprotein</keyword>
<dbReference type="Pfam" id="PF03116">
    <property type="entry name" value="NQR2_RnfD_RnfE"/>
    <property type="match status" value="1"/>
</dbReference>
<accession>A0A8D4VTH9</accession>
<sequence>MNTRNLQSGPFARAEGGVGDLMRLVMLALAPATGFGLLIFGWPALLLLIVTLTSALAFEALSLKLAGKPLRPTLWDGSALLSGWLLALSLPPWAPWWIGCFGAFIAIALGKHVYGGLGQNLFNPAMLARVTLLVSFPLEMTQWVEPAPLLFPHSPGLLESFRIVFGHAPIDAYGGATAIGLMKTGLTQGHSPAETLAEHFSLIPALIGYTGGSLGETSELLILAGGVWLLHRKVITWHIPVSLLGTVFVLAAFAHLANGERYPGPLFHLASGGVMLTAFFIATDYVTSPNSRTGQLIFGAGCGLLIYVIRTFGGYPEGAGFAVLLMNAATPLIDYYVKPRIYGRDRKGRPLELENSRHDRR</sequence>
<keyword evidence="7 10" id="KW-0249">Electron transport</keyword>
<keyword evidence="12" id="KW-1185">Reference proteome</keyword>
<evidence type="ECO:0000256" key="7">
    <source>
        <dbReference type="ARBA" id="ARBA00022982"/>
    </source>
</evidence>
<comment type="similarity">
    <text evidence="10">Belongs to the NqrB/RnfD family.</text>
</comment>
<evidence type="ECO:0000313" key="12">
    <source>
        <dbReference type="Proteomes" id="UP000824988"/>
    </source>
</evidence>
<evidence type="ECO:0000256" key="2">
    <source>
        <dbReference type="ARBA" id="ARBA00022553"/>
    </source>
</evidence>
<name>A0A8D4VTH9_9GAMM</name>
<comment type="function">
    <text evidence="10">Part of a membrane-bound complex that couples electron transfer with translocation of ions across the membrane.</text>
</comment>
<dbReference type="PANTHER" id="PTHR30578:SF0">
    <property type="entry name" value="ION-TRANSLOCATING OXIDOREDUCTASE COMPLEX SUBUNIT D"/>
    <property type="match status" value="1"/>
</dbReference>
<dbReference type="EMBL" id="AP019782">
    <property type="protein sequence ID" value="BBL72025.1"/>
    <property type="molecule type" value="Genomic_DNA"/>
</dbReference>
<evidence type="ECO:0000256" key="8">
    <source>
        <dbReference type="ARBA" id="ARBA00022989"/>
    </source>
</evidence>
<dbReference type="Proteomes" id="UP000824988">
    <property type="component" value="Chromosome"/>
</dbReference>
<comment type="cofactor">
    <cofactor evidence="10">
        <name>FMN</name>
        <dbReference type="ChEBI" id="CHEBI:58210"/>
    </cofactor>
</comment>
<feature type="transmembrane region" description="Helical" evidence="10">
    <location>
        <begin position="96"/>
        <end position="114"/>
    </location>
</feature>
<dbReference type="KEGG" id="moz:MoryE10_26310"/>
<dbReference type="RefSeq" id="WP_221047319.1">
    <property type="nucleotide sequence ID" value="NZ_AP019782.1"/>
</dbReference>